<evidence type="ECO:0000256" key="5">
    <source>
        <dbReference type="ARBA" id="ARBA00022989"/>
    </source>
</evidence>
<keyword evidence="3" id="KW-0145">Chemotaxis</keyword>
<protein>
    <recommendedName>
        <fullName evidence="10">Methyl-accepting transducer domain-containing protein</fullName>
    </recommendedName>
</protein>
<evidence type="ECO:0000256" key="6">
    <source>
        <dbReference type="ARBA" id="ARBA00023136"/>
    </source>
</evidence>
<name>A0A949TV84_9CLOT</name>
<dbReference type="Proteomes" id="UP000694308">
    <property type="component" value="Unassembled WGS sequence"/>
</dbReference>
<gene>
    <name evidence="11" type="ORF">I6U48_06120</name>
</gene>
<evidence type="ECO:0000256" key="9">
    <source>
        <dbReference type="SAM" id="Phobius"/>
    </source>
</evidence>
<evidence type="ECO:0000256" key="4">
    <source>
        <dbReference type="ARBA" id="ARBA00022692"/>
    </source>
</evidence>
<dbReference type="GO" id="GO:0007165">
    <property type="term" value="P:signal transduction"/>
    <property type="evidence" value="ECO:0007669"/>
    <property type="project" value="UniProtKB-KW"/>
</dbReference>
<evidence type="ECO:0000256" key="3">
    <source>
        <dbReference type="ARBA" id="ARBA00022500"/>
    </source>
</evidence>
<proteinExistence type="predicted"/>
<dbReference type="Pfam" id="PF00015">
    <property type="entry name" value="MCPsignal"/>
    <property type="match status" value="1"/>
</dbReference>
<dbReference type="GO" id="GO:0006935">
    <property type="term" value="P:chemotaxis"/>
    <property type="evidence" value="ECO:0007669"/>
    <property type="project" value="UniProtKB-KW"/>
</dbReference>
<evidence type="ECO:0000313" key="11">
    <source>
        <dbReference type="EMBL" id="MBV7272491.1"/>
    </source>
</evidence>
<dbReference type="PANTHER" id="PTHR32089:SF112">
    <property type="entry name" value="LYSOZYME-LIKE PROTEIN-RELATED"/>
    <property type="match status" value="1"/>
</dbReference>
<evidence type="ECO:0000256" key="2">
    <source>
        <dbReference type="ARBA" id="ARBA00022475"/>
    </source>
</evidence>
<feature type="transmembrane region" description="Helical" evidence="9">
    <location>
        <begin position="281"/>
        <end position="305"/>
    </location>
</feature>
<dbReference type="AlphaFoldDB" id="A0A949TV84"/>
<keyword evidence="2" id="KW-1003">Cell membrane</keyword>
<keyword evidence="6 9" id="KW-0472">Membrane</keyword>
<sequence length="663" mass="73037">MIKSIKAKLLVFVLMLSLIPLLITNVYQLSNYSRDQNKEISVHIQDIAEDTAATINLWVQEKIDLLNAAYKGNPEVQSADRNSAQLMLKKIKVEYPGIETVVLSNSTGSSINDDGQNINISDREYFIKAKKENSVVVSDIVTSKATGNKTVAFVKPLISSNGEFKGVFLIAINADRIIKAVDEIKVGETGYGYLLNKDTTVFLTHPTKDNIGKRFEEVNPDNSELFMDTVFKNSNGSIKYVASDKTQRLGYYNLIKAANWELVVTGKTSEIMSRVNTNTKVVTILIIITIIVVASLGIFIGTAFVKPIKKVTELLVKTEQLDLTDGNAYEKLYKKQDETGIMARALDNTRKTMRELIVKIQQTSLVIEDNTKKLSLSLEETTGSIENVAKAVEDMAQGSVNLAENTQMSAEKLDMLSKKIESINNTSSEMKDFIDESKRVKDSGLEIVEKLQDVVATNRLISNRIGEKVFLLNGESEKISVITETIRNITSQINLLSINAAIESARAGEAGKGFAVVTNEIKKLAENTSVATVKIENIISEFRSIIEDTKKEMVSAEEVIENTSKMSAVTEDAFNSIGKSVINIIEKIDCLIKDIAVMSNDRGEVIKAIEDISAVSEQSAATTQEVSASVEDQTVSIEQISSSAKALYKIATEMEELIGKFKV</sequence>
<dbReference type="PANTHER" id="PTHR32089">
    <property type="entry name" value="METHYL-ACCEPTING CHEMOTAXIS PROTEIN MCPB"/>
    <property type="match status" value="1"/>
</dbReference>
<keyword evidence="7 8" id="KW-0807">Transducer</keyword>
<keyword evidence="12" id="KW-1185">Reference proteome</keyword>
<reference evidence="11" key="1">
    <citation type="submission" date="2020-12" db="EMBL/GenBank/DDBJ databases">
        <title>Clostridium thailandense sp. nov., a novel acetogenic bacterium isolated from peat land soil in Thailand.</title>
        <authorList>
            <person name="Chaikitkaew S."/>
            <person name="Birkeland N.K."/>
        </authorList>
    </citation>
    <scope>NUCLEOTIDE SEQUENCE</scope>
    <source>
        <strain evidence="11">PL3</strain>
    </source>
</reference>
<accession>A0A949TV84</accession>
<keyword evidence="5 9" id="KW-1133">Transmembrane helix</keyword>
<evidence type="ECO:0000256" key="7">
    <source>
        <dbReference type="ARBA" id="ARBA00023224"/>
    </source>
</evidence>
<dbReference type="CDD" id="cd18774">
    <property type="entry name" value="PDC2_HK_sensor"/>
    <property type="match status" value="1"/>
</dbReference>
<evidence type="ECO:0000313" key="12">
    <source>
        <dbReference type="Proteomes" id="UP000694308"/>
    </source>
</evidence>
<organism evidence="11 12">
    <name type="scientific">Clostridium thailandense</name>
    <dbReference type="NCBI Taxonomy" id="2794346"/>
    <lineage>
        <taxon>Bacteria</taxon>
        <taxon>Bacillati</taxon>
        <taxon>Bacillota</taxon>
        <taxon>Clostridia</taxon>
        <taxon>Eubacteriales</taxon>
        <taxon>Clostridiaceae</taxon>
        <taxon>Clostridium</taxon>
    </lineage>
</organism>
<dbReference type="InterPro" id="IPR004089">
    <property type="entry name" value="MCPsignal_dom"/>
</dbReference>
<dbReference type="Pfam" id="PF02743">
    <property type="entry name" value="dCache_1"/>
    <property type="match status" value="1"/>
</dbReference>
<dbReference type="RefSeq" id="WP_218319526.1">
    <property type="nucleotide sequence ID" value="NZ_JAEEGC010000026.1"/>
</dbReference>
<dbReference type="CDD" id="cd12914">
    <property type="entry name" value="PDC1_DGC_like"/>
    <property type="match status" value="1"/>
</dbReference>
<evidence type="ECO:0000256" key="1">
    <source>
        <dbReference type="ARBA" id="ARBA00004651"/>
    </source>
</evidence>
<dbReference type="InterPro" id="IPR033479">
    <property type="entry name" value="dCache_1"/>
</dbReference>
<evidence type="ECO:0000256" key="8">
    <source>
        <dbReference type="PROSITE-ProRule" id="PRU00284"/>
    </source>
</evidence>
<comment type="subcellular location">
    <subcellularLocation>
        <location evidence="1">Cell membrane</location>
        <topology evidence="1">Multi-pass membrane protein</topology>
    </subcellularLocation>
</comment>
<keyword evidence="4 9" id="KW-0812">Transmembrane</keyword>
<feature type="domain" description="Methyl-accepting transducer" evidence="10">
    <location>
        <begin position="377"/>
        <end position="634"/>
    </location>
</feature>
<dbReference type="EMBL" id="JAEEGC010000026">
    <property type="protein sequence ID" value="MBV7272491.1"/>
    <property type="molecule type" value="Genomic_DNA"/>
</dbReference>
<dbReference type="PROSITE" id="PS50111">
    <property type="entry name" value="CHEMOTAXIS_TRANSDUC_2"/>
    <property type="match status" value="1"/>
</dbReference>
<comment type="caution">
    <text evidence="11">The sequence shown here is derived from an EMBL/GenBank/DDBJ whole genome shotgun (WGS) entry which is preliminary data.</text>
</comment>
<evidence type="ECO:0000259" key="10">
    <source>
        <dbReference type="PROSITE" id="PS50111"/>
    </source>
</evidence>
<dbReference type="GO" id="GO:0005886">
    <property type="term" value="C:plasma membrane"/>
    <property type="evidence" value="ECO:0007669"/>
    <property type="project" value="UniProtKB-SubCell"/>
</dbReference>
<dbReference type="SMART" id="SM00283">
    <property type="entry name" value="MA"/>
    <property type="match status" value="1"/>
</dbReference>